<comment type="caution">
    <text evidence="3">The sequence shown here is derived from an EMBL/GenBank/DDBJ whole genome shotgun (WGS) entry which is preliminary data.</text>
</comment>
<evidence type="ECO:0000256" key="1">
    <source>
        <dbReference type="SAM" id="MobiDB-lite"/>
    </source>
</evidence>
<dbReference type="Pfam" id="PF13298">
    <property type="entry name" value="LigD_N"/>
    <property type="match status" value="1"/>
</dbReference>
<proteinExistence type="predicted"/>
<organism evidence="3 4">
    <name type="scientific">Diatrype stigma</name>
    <dbReference type="NCBI Taxonomy" id="117547"/>
    <lineage>
        <taxon>Eukaryota</taxon>
        <taxon>Fungi</taxon>
        <taxon>Dikarya</taxon>
        <taxon>Ascomycota</taxon>
        <taxon>Pezizomycotina</taxon>
        <taxon>Sordariomycetes</taxon>
        <taxon>Xylariomycetidae</taxon>
        <taxon>Xylariales</taxon>
        <taxon>Diatrypaceae</taxon>
        <taxon>Diatrype</taxon>
    </lineage>
</organism>
<feature type="compositionally biased region" description="Basic and acidic residues" evidence="1">
    <location>
        <begin position="319"/>
        <end position="331"/>
    </location>
</feature>
<feature type="compositionally biased region" description="Polar residues" evidence="1">
    <location>
        <begin position="1"/>
        <end position="13"/>
    </location>
</feature>
<feature type="region of interest" description="Disordered" evidence="1">
    <location>
        <begin position="242"/>
        <end position="284"/>
    </location>
</feature>
<feature type="compositionally biased region" description="Acidic residues" evidence="1">
    <location>
        <begin position="349"/>
        <end position="361"/>
    </location>
</feature>
<dbReference type="AlphaFoldDB" id="A0AAN9UIZ2"/>
<evidence type="ECO:0000313" key="4">
    <source>
        <dbReference type="Proteomes" id="UP001320420"/>
    </source>
</evidence>
<keyword evidence="4" id="KW-1185">Reference proteome</keyword>
<gene>
    <name evidence="3" type="ORF">SLS62_008716</name>
</gene>
<reference evidence="3 4" key="1">
    <citation type="submission" date="2024-02" db="EMBL/GenBank/DDBJ databases">
        <title>De novo assembly and annotation of 12 fungi associated with fruit tree decline syndrome in Ontario, Canada.</title>
        <authorList>
            <person name="Sulman M."/>
            <person name="Ellouze W."/>
            <person name="Ilyukhin E."/>
        </authorList>
    </citation>
    <scope>NUCLEOTIDE SEQUENCE [LARGE SCALE GENOMIC DNA]</scope>
    <source>
        <strain evidence="3 4">M11/M66-122</strain>
    </source>
</reference>
<dbReference type="EMBL" id="JAKJXP020000083">
    <property type="protein sequence ID" value="KAK7748348.1"/>
    <property type="molecule type" value="Genomic_DNA"/>
</dbReference>
<accession>A0AAN9UIZ2</accession>
<evidence type="ECO:0000259" key="2">
    <source>
        <dbReference type="Pfam" id="PF13298"/>
    </source>
</evidence>
<dbReference type="PANTHER" id="PTHR39465">
    <property type="entry name" value="DNA LIGASE D, 3'-PHOSPHOESTERASE DOMAIN"/>
    <property type="match status" value="1"/>
</dbReference>
<dbReference type="InterPro" id="IPR014144">
    <property type="entry name" value="LigD_PE_domain"/>
</dbReference>
<dbReference type="Proteomes" id="UP001320420">
    <property type="component" value="Unassembled WGS sequence"/>
</dbReference>
<protein>
    <recommendedName>
        <fullName evidence="2">DNA ligase D 3'-phosphoesterase domain-containing protein</fullName>
    </recommendedName>
</protein>
<feature type="region of interest" description="Disordered" evidence="1">
    <location>
        <begin position="1"/>
        <end position="39"/>
    </location>
</feature>
<feature type="compositionally biased region" description="Basic and acidic residues" evidence="1">
    <location>
        <begin position="15"/>
        <end position="27"/>
    </location>
</feature>
<evidence type="ECO:0000313" key="3">
    <source>
        <dbReference type="EMBL" id="KAK7748348.1"/>
    </source>
</evidence>
<sequence length="520" mass="57109">MNQPSSNTTNQPTRIIEKEVRQPHDDDAVMAAKRGPSPELIPNPFIKKRNLEWAIELPGDEKKADWDEYYNANHEDRLATAEEPERAAIIHGDSRPATATATAAVEAGEARVDDHLERFSRTLAEATLAPFPPGAPRLPVSRYRALYAASSGSARGAHFVVHQHDHPVAGTHYDLRLQINETSSASWALMYGLPGDPNSKRLNRNATETRVHCLWNHLIETASMATGSLLIWDTGTYTVLPSKDTDDGKAPAADPDSQESASPSPPPPSSAAANPKPGPTEQEKLHRAFQARKIRVQLHGSRLPPNYVLNLRLTRDEDAAGRARSLREPTKPRRRRRGGGGAQQQTSSSDDEDGDQEDADDVVTAPASEEGEEGGGGSISAMEREIRELEDDQVRRTNAYPGAANTAGSVHQRRWYLSLDREACGFARRHRRGGGIVWEPNDDAMALLQQPLRRDNDGDGAHTGEEEVVGDKSKKLSFPFYVRGVEAERSVVTGRRGADVLRDEGVVGYVSRKGWRPVLN</sequence>
<feature type="compositionally biased region" description="Low complexity" evidence="1">
    <location>
        <begin position="250"/>
        <end position="262"/>
    </location>
</feature>
<dbReference type="PANTHER" id="PTHR39465:SF1">
    <property type="entry name" value="DNA LIGASE D 3'-PHOSPHOESTERASE DOMAIN-CONTAINING PROTEIN"/>
    <property type="match status" value="1"/>
</dbReference>
<feature type="region of interest" description="Disordered" evidence="1">
    <location>
        <begin position="319"/>
        <end position="381"/>
    </location>
</feature>
<feature type="domain" description="DNA ligase D 3'-phosphoesterase" evidence="2">
    <location>
        <begin position="162"/>
        <end position="309"/>
    </location>
</feature>
<name>A0AAN9UIZ2_9PEZI</name>